<evidence type="ECO:0008006" key="3">
    <source>
        <dbReference type="Google" id="ProtNLM"/>
    </source>
</evidence>
<name>A0A090X0R9_9FLAO</name>
<reference evidence="1 2" key="1">
    <citation type="journal article" date="2014" name="Genome Announc.">
        <title>Draft Genome Sequences of Marine Flavobacterium Algibacter lectus Strains SS8 and NR4.</title>
        <authorList>
            <person name="Takatani N."/>
            <person name="Nakanishi M."/>
            <person name="Meirelles P."/>
            <person name="Mino S."/>
            <person name="Suda W."/>
            <person name="Oshima K."/>
            <person name="Hattori M."/>
            <person name="Ohkuma M."/>
            <person name="Hosokawa M."/>
            <person name="Miyashita K."/>
            <person name="Thompson F.L."/>
            <person name="Niwa A."/>
            <person name="Sawabe T."/>
            <person name="Sawabe T."/>
        </authorList>
    </citation>
    <scope>NUCLEOTIDE SEQUENCE [LARGE SCALE GENOMIC DNA]</scope>
    <source>
        <strain evidence="2">JCM19274</strain>
    </source>
</reference>
<evidence type="ECO:0000313" key="1">
    <source>
        <dbReference type="EMBL" id="GAL81349.1"/>
    </source>
</evidence>
<comment type="caution">
    <text evidence="1">The sequence shown here is derived from an EMBL/GenBank/DDBJ whole genome shotgun (WGS) entry which is preliminary data.</text>
</comment>
<dbReference type="STRING" id="221126.SAMN04489722_11637"/>
<dbReference type="RefSeq" id="WP_227806290.1">
    <property type="nucleotide sequence ID" value="NZ_BBNU01000015.1"/>
</dbReference>
<dbReference type="AlphaFoldDB" id="A0A090X0R9"/>
<accession>A0A090X0R9</accession>
<dbReference type="EMBL" id="BBNU01000015">
    <property type="protein sequence ID" value="GAL81349.1"/>
    <property type="molecule type" value="Genomic_DNA"/>
</dbReference>
<gene>
    <name evidence="1" type="ORF">JCM19274_2425</name>
</gene>
<sequence>MTDSNYIKVFSGDFIVVKRIISDLENENITAVIKDETESARLAGFGGIGIWTSRYLRAQRRTSKSDVYY</sequence>
<protein>
    <recommendedName>
        <fullName evidence="3">DUF2007 domain-containing protein</fullName>
    </recommendedName>
</protein>
<dbReference type="Proteomes" id="UP000029643">
    <property type="component" value="Unassembled WGS sequence"/>
</dbReference>
<evidence type="ECO:0000313" key="2">
    <source>
        <dbReference type="Proteomes" id="UP000029643"/>
    </source>
</evidence>
<proteinExistence type="predicted"/>
<organism evidence="1 2">
    <name type="scientific">Algibacter lectus</name>
    <dbReference type="NCBI Taxonomy" id="221126"/>
    <lineage>
        <taxon>Bacteria</taxon>
        <taxon>Pseudomonadati</taxon>
        <taxon>Bacteroidota</taxon>
        <taxon>Flavobacteriia</taxon>
        <taxon>Flavobacteriales</taxon>
        <taxon>Flavobacteriaceae</taxon>
        <taxon>Algibacter</taxon>
    </lineage>
</organism>